<feature type="transmembrane region" description="Helical" evidence="10">
    <location>
        <begin position="428"/>
        <end position="445"/>
    </location>
</feature>
<evidence type="ECO:0000256" key="2">
    <source>
        <dbReference type="ARBA" id="ARBA00012438"/>
    </source>
</evidence>
<feature type="transmembrane region" description="Helical" evidence="10">
    <location>
        <begin position="452"/>
        <end position="472"/>
    </location>
</feature>
<keyword evidence="6 13" id="KW-0418">Kinase</keyword>
<keyword evidence="8" id="KW-0902">Two-component regulatory system</keyword>
<keyword evidence="5" id="KW-0547">Nucleotide-binding</keyword>
<dbReference type="InterPro" id="IPR036890">
    <property type="entry name" value="HATPase_C_sf"/>
</dbReference>
<dbReference type="Pfam" id="PF02518">
    <property type="entry name" value="HATPase_c"/>
    <property type="match status" value="1"/>
</dbReference>
<keyword evidence="10" id="KW-1133">Transmembrane helix</keyword>
<dbReference type="SUPFAM" id="SSF55874">
    <property type="entry name" value="ATPase domain of HSP90 chaperone/DNA topoisomerase II/histidine kinase"/>
    <property type="match status" value="1"/>
</dbReference>
<keyword evidence="4" id="KW-0808">Transferase</keyword>
<dbReference type="RefSeq" id="WP_187815553.1">
    <property type="nucleotide sequence ID" value="NZ_JACTVJ010000010.1"/>
</dbReference>
<feature type="domain" description="Histidine kinase/HSP90-like ATPase" evidence="11">
    <location>
        <begin position="293"/>
        <end position="387"/>
    </location>
</feature>
<feature type="transmembrane region" description="Helical" evidence="10">
    <location>
        <begin position="538"/>
        <end position="566"/>
    </location>
</feature>
<feature type="region of interest" description="Disordered" evidence="9">
    <location>
        <begin position="330"/>
        <end position="355"/>
    </location>
</feature>
<feature type="transmembrane region" description="Helical" evidence="10">
    <location>
        <begin position="512"/>
        <end position="532"/>
    </location>
</feature>
<name>A0ABR7SI54_9ACTN</name>
<dbReference type="Proteomes" id="UP000642284">
    <property type="component" value="Unassembled WGS sequence"/>
</dbReference>
<reference evidence="13 14" key="1">
    <citation type="submission" date="2020-08" db="EMBL/GenBank/DDBJ databases">
        <title>Genemic of Streptomyces polyaspartic.</title>
        <authorList>
            <person name="Liu W."/>
        </authorList>
    </citation>
    <scope>NUCLEOTIDE SEQUENCE [LARGE SCALE GENOMIC DNA]</scope>
    <source>
        <strain evidence="13 14">TRM66268-LWL</strain>
    </source>
</reference>
<evidence type="ECO:0000259" key="12">
    <source>
        <dbReference type="Pfam" id="PF07730"/>
    </source>
</evidence>
<comment type="catalytic activity">
    <reaction evidence="1">
        <text>ATP + protein L-histidine = ADP + protein N-phospho-L-histidine.</text>
        <dbReference type="EC" id="2.7.13.3"/>
    </reaction>
</comment>
<sequence length="676" mass="70306">MQRIREQIRNWLPPVLLAGLQLALWQRPELRDGEAIGHLDLAVCLAVTVVAGVALGLRRGFPVGAALAVEAGLLTGLVAVEAATLLTSLAVVLALHTVAVRRPLRTAVTVTTVLLASSSLRCLVRYDSLAEAGGETLVNLALYAAAVGLGRGRAHWHAGRKAAALDLRRAEAARAAAATGERTRLARELHDVSAHHLTSVVVTVDAARRLRERRPELAEEALRFAAHGGRDTAAALHRLVAAMRTSAADEESALEDRIAELVGGCARLGLRPSVDIAPGAAALTGPVAEAAFGIVREALTNALRYAPSTAVRVVVGERDGVLELTVEDDGTPAAGESAEPDACRPPCGLGSGRGTQGMRERAAALGGTLESGPRQGATGWLVRASLPDTPAAGRRRHQRQPERVADLAVVLALTALPFAVFLAVRPDLLAVAALPAVLHALPLLWRRRSPWPVLCAVLATAWFAPLSLAVGWMPEEGAWALALGGGLAECVALHAVAAYGGRAVHTWPALPATAAGLALTFGAVGELSAFGGDVEDSIGFLVFVTLAGAVVLSLFLAPVWALGAVVRARRERVRWREGGALAATVQAAVVEAYKERQLIAAELRGAVLRHADAVVERAGAGDLDGVAEQARAGLAAMRELLAALRETAAPGSTPESAPARPQPAHVKETPPSLSEC</sequence>
<keyword evidence="10" id="KW-0472">Membrane</keyword>
<evidence type="ECO:0000256" key="7">
    <source>
        <dbReference type="ARBA" id="ARBA00022840"/>
    </source>
</evidence>
<dbReference type="GO" id="GO:0016301">
    <property type="term" value="F:kinase activity"/>
    <property type="evidence" value="ECO:0007669"/>
    <property type="project" value="UniProtKB-KW"/>
</dbReference>
<comment type="caution">
    <text evidence="13">The sequence shown here is derived from an EMBL/GenBank/DDBJ whole genome shotgun (WGS) entry which is preliminary data.</text>
</comment>
<evidence type="ECO:0000256" key="1">
    <source>
        <dbReference type="ARBA" id="ARBA00000085"/>
    </source>
</evidence>
<dbReference type="Gene3D" id="3.30.565.10">
    <property type="entry name" value="Histidine kinase-like ATPase, C-terminal domain"/>
    <property type="match status" value="1"/>
</dbReference>
<feature type="transmembrane region" description="Helical" evidence="10">
    <location>
        <begin position="35"/>
        <end position="57"/>
    </location>
</feature>
<dbReference type="PANTHER" id="PTHR24421">
    <property type="entry name" value="NITRATE/NITRITE SENSOR PROTEIN NARX-RELATED"/>
    <property type="match status" value="1"/>
</dbReference>
<keyword evidence="10" id="KW-0812">Transmembrane</keyword>
<evidence type="ECO:0000313" key="13">
    <source>
        <dbReference type="EMBL" id="MBC9715113.1"/>
    </source>
</evidence>
<feature type="transmembrane region" description="Helical" evidence="10">
    <location>
        <begin position="478"/>
        <end position="500"/>
    </location>
</feature>
<evidence type="ECO:0000256" key="4">
    <source>
        <dbReference type="ARBA" id="ARBA00022679"/>
    </source>
</evidence>
<feature type="domain" description="Signal transduction histidine kinase subgroup 3 dimerisation and phosphoacceptor" evidence="12">
    <location>
        <begin position="181"/>
        <end position="246"/>
    </location>
</feature>
<evidence type="ECO:0000256" key="6">
    <source>
        <dbReference type="ARBA" id="ARBA00022777"/>
    </source>
</evidence>
<dbReference type="CDD" id="cd16917">
    <property type="entry name" value="HATPase_UhpB-NarQ-NarX-like"/>
    <property type="match status" value="1"/>
</dbReference>
<gene>
    <name evidence="13" type="ORF">H9Y04_21410</name>
</gene>
<feature type="transmembrane region" description="Helical" evidence="10">
    <location>
        <begin position="404"/>
        <end position="422"/>
    </location>
</feature>
<evidence type="ECO:0000256" key="5">
    <source>
        <dbReference type="ARBA" id="ARBA00022741"/>
    </source>
</evidence>
<dbReference type="PANTHER" id="PTHR24421:SF10">
    <property type="entry name" value="NITRATE_NITRITE SENSOR PROTEIN NARQ"/>
    <property type="match status" value="1"/>
</dbReference>
<organism evidence="13 14">
    <name type="scientific">Streptomyces polyasparticus</name>
    <dbReference type="NCBI Taxonomy" id="2767826"/>
    <lineage>
        <taxon>Bacteria</taxon>
        <taxon>Bacillati</taxon>
        <taxon>Actinomycetota</taxon>
        <taxon>Actinomycetes</taxon>
        <taxon>Kitasatosporales</taxon>
        <taxon>Streptomycetaceae</taxon>
        <taxon>Streptomyces</taxon>
    </lineage>
</organism>
<dbReference type="InterPro" id="IPR050482">
    <property type="entry name" value="Sensor_HK_TwoCompSys"/>
</dbReference>
<dbReference type="Pfam" id="PF07730">
    <property type="entry name" value="HisKA_3"/>
    <property type="match status" value="1"/>
</dbReference>
<evidence type="ECO:0000313" key="14">
    <source>
        <dbReference type="Proteomes" id="UP000642284"/>
    </source>
</evidence>
<dbReference type="EC" id="2.7.13.3" evidence="2"/>
<feature type="region of interest" description="Disordered" evidence="9">
    <location>
        <begin position="647"/>
        <end position="676"/>
    </location>
</feature>
<feature type="transmembrane region" description="Helical" evidence="10">
    <location>
        <begin position="77"/>
        <end position="95"/>
    </location>
</feature>
<evidence type="ECO:0000256" key="10">
    <source>
        <dbReference type="SAM" id="Phobius"/>
    </source>
</evidence>
<keyword evidence="7" id="KW-0067">ATP-binding</keyword>
<accession>A0ABR7SI54</accession>
<evidence type="ECO:0000256" key="3">
    <source>
        <dbReference type="ARBA" id="ARBA00022553"/>
    </source>
</evidence>
<proteinExistence type="predicted"/>
<dbReference type="InterPro" id="IPR003594">
    <property type="entry name" value="HATPase_dom"/>
</dbReference>
<dbReference type="EMBL" id="JACTVJ010000010">
    <property type="protein sequence ID" value="MBC9715113.1"/>
    <property type="molecule type" value="Genomic_DNA"/>
</dbReference>
<evidence type="ECO:0000256" key="9">
    <source>
        <dbReference type="SAM" id="MobiDB-lite"/>
    </source>
</evidence>
<evidence type="ECO:0000259" key="11">
    <source>
        <dbReference type="Pfam" id="PF02518"/>
    </source>
</evidence>
<protein>
    <recommendedName>
        <fullName evidence="2">histidine kinase</fullName>
        <ecNumber evidence="2">2.7.13.3</ecNumber>
    </recommendedName>
</protein>
<keyword evidence="14" id="KW-1185">Reference proteome</keyword>
<dbReference type="Gene3D" id="1.20.5.1930">
    <property type="match status" value="1"/>
</dbReference>
<keyword evidence="3" id="KW-0597">Phosphoprotein</keyword>
<dbReference type="InterPro" id="IPR011712">
    <property type="entry name" value="Sig_transdc_His_kin_sub3_dim/P"/>
</dbReference>
<evidence type="ECO:0000256" key="8">
    <source>
        <dbReference type="ARBA" id="ARBA00023012"/>
    </source>
</evidence>